<dbReference type="Proteomes" id="UP000783686">
    <property type="component" value="Unassembled WGS sequence"/>
</dbReference>
<evidence type="ECO:0000256" key="2">
    <source>
        <dbReference type="SAM" id="MobiDB-lite"/>
    </source>
</evidence>
<organism evidence="4 5">
    <name type="scientific">Bursaphelenchus okinawaensis</name>
    <dbReference type="NCBI Taxonomy" id="465554"/>
    <lineage>
        <taxon>Eukaryota</taxon>
        <taxon>Metazoa</taxon>
        <taxon>Ecdysozoa</taxon>
        <taxon>Nematoda</taxon>
        <taxon>Chromadorea</taxon>
        <taxon>Rhabditida</taxon>
        <taxon>Tylenchina</taxon>
        <taxon>Tylenchomorpha</taxon>
        <taxon>Aphelenchoidea</taxon>
        <taxon>Aphelenchoididae</taxon>
        <taxon>Bursaphelenchus</taxon>
    </lineage>
</organism>
<gene>
    <name evidence="4" type="ORF">BOKJ2_LOCUS8148</name>
</gene>
<feature type="compositionally biased region" description="Polar residues" evidence="2">
    <location>
        <begin position="288"/>
        <end position="297"/>
    </location>
</feature>
<evidence type="ECO:0000313" key="4">
    <source>
        <dbReference type="EMBL" id="CAD5218938.1"/>
    </source>
</evidence>
<dbReference type="AlphaFoldDB" id="A0A811KTK7"/>
<feature type="coiled-coil region" evidence="1">
    <location>
        <begin position="102"/>
        <end position="129"/>
    </location>
</feature>
<dbReference type="SUPFAM" id="SSF52540">
    <property type="entry name" value="P-loop containing nucleoside triphosphate hydrolases"/>
    <property type="match status" value="1"/>
</dbReference>
<feature type="region of interest" description="Disordered" evidence="2">
    <location>
        <begin position="278"/>
        <end position="297"/>
    </location>
</feature>
<dbReference type="Gene3D" id="3.40.50.300">
    <property type="entry name" value="P-loop containing nucleotide triphosphate hydrolases"/>
    <property type="match status" value="1"/>
</dbReference>
<keyword evidence="5" id="KW-1185">Reference proteome</keyword>
<sequence length="889" mass="101318">MDDDAFNSLAYDDEFELEIAESEYDEEAERYLQEQRHSEAQKETRVIEDDLDDELVITGNPFEELQTDTVTEVVEKRKYDDENLPFGEHPLDWFMRSELDTVELKKKKKEKTEIKVAKLADRIQNARKVKTAKNFGSNTTENGAEACSYVTDVPSGEEKNYIKISDPDGIEEGYLKFEKMSIADWVNEKVRATIAKSINGLNRAEESTTFVPEPRPQPSQPSLVQQIQRNISQINSTLNATLNNSNVSNMNTSMNRTRFIEGVDLSKFGIDETQLLNTADDDDDFSQPELQSSSNTVVEPPQIVLPSKSMDGTLWTKKYEPRAFLELITEDVTNKMVLTWLKLWDRHVYNKRPKIEGLLNEFQMRQLEIEEEKPNLPKQKVLLLHGPSGSGKSVLAKVCASTCGYEPFVVNLSEMNSLAYLKSLICERGSNVSMDQFTKTKTTSTTVGKPICFIIEGVDGASNEFTRFLAAYATEKKKKMVRRPIILTCNNAFVNSLKPLRTASLVIKCTGLNRDRAVKRLTKICEDEGITLKRFAIVQLFEQCRKDIRLCLNNLQYLSSTSNDEKNISDESCSRVEEYSVFDAIDAVLTTNFHLDARGHIKSPKQRVEAIQQVLGRRDDVDRVFNAIFFNAPLVFKLKLFQRLKIGRSLISVDSIGRYALRTQNFTLLRYLITAAVQIHFTAAVPCPNRNTYNLNFMGFAEKQKENREILTSIEEHQKGMYRQNRTVLLLTTLPYLYSIINIPLQSQNPHMLSQQDKENIARVAAIMVDFGLGFTQKVEQAIQVLCLDPPIEQLVNLDYSNKQTPMKDILMRILNSEVRQRQIQQVTKSNKSSVQDKLNGNKEHRRSTGNQGSNVSPITDSAFTYSHGSSQAIRRIIKNMNFLNPELL</sequence>
<dbReference type="GO" id="GO:0003677">
    <property type="term" value="F:DNA binding"/>
    <property type="evidence" value="ECO:0007669"/>
    <property type="project" value="TreeGrafter"/>
</dbReference>
<feature type="region of interest" description="Disordered" evidence="2">
    <location>
        <begin position="24"/>
        <end position="43"/>
    </location>
</feature>
<dbReference type="PANTHER" id="PTHR23389:SF3">
    <property type="entry name" value="CHROMOSOME TRANSMISSION FIDELITY PROTEIN 18 HOMOLOG"/>
    <property type="match status" value="1"/>
</dbReference>
<dbReference type="PANTHER" id="PTHR23389">
    <property type="entry name" value="CHROMOSOME TRANSMISSION FIDELITY FACTOR 18"/>
    <property type="match status" value="1"/>
</dbReference>
<dbReference type="GO" id="GO:0005634">
    <property type="term" value="C:nucleus"/>
    <property type="evidence" value="ECO:0007669"/>
    <property type="project" value="TreeGrafter"/>
</dbReference>
<keyword evidence="1" id="KW-0175">Coiled coil</keyword>
<feature type="compositionally biased region" description="Polar residues" evidence="2">
    <location>
        <begin position="849"/>
        <end position="862"/>
    </location>
</feature>
<accession>A0A811KTK7</accession>
<evidence type="ECO:0000313" key="5">
    <source>
        <dbReference type="Proteomes" id="UP000614601"/>
    </source>
</evidence>
<dbReference type="GO" id="GO:0016887">
    <property type="term" value="F:ATP hydrolysis activity"/>
    <property type="evidence" value="ECO:0007669"/>
    <property type="project" value="InterPro"/>
</dbReference>
<proteinExistence type="predicted"/>
<feature type="compositionally biased region" description="Polar residues" evidence="2">
    <location>
        <begin position="825"/>
        <end position="839"/>
    </location>
</feature>
<evidence type="ECO:0000256" key="1">
    <source>
        <dbReference type="SAM" id="Coils"/>
    </source>
</evidence>
<feature type="domain" description="ATPase AAA-type core" evidence="3">
    <location>
        <begin position="382"/>
        <end position="461"/>
    </location>
</feature>
<dbReference type="InterPro" id="IPR027417">
    <property type="entry name" value="P-loop_NTPase"/>
</dbReference>
<feature type="region of interest" description="Disordered" evidence="2">
    <location>
        <begin position="825"/>
        <end position="862"/>
    </location>
</feature>
<protein>
    <recommendedName>
        <fullName evidence="3">ATPase AAA-type core domain-containing protein</fullName>
    </recommendedName>
</protein>
<dbReference type="OrthoDB" id="2195431at2759"/>
<evidence type="ECO:0000259" key="3">
    <source>
        <dbReference type="Pfam" id="PF00004"/>
    </source>
</evidence>
<dbReference type="EMBL" id="CAJFDH010000004">
    <property type="protein sequence ID" value="CAD5218938.1"/>
    <property type="molecule type" value="Genomic_DNA"/>
</dbReference>
<dbReference type="Pfam" id="PF00004">
    <property type="entry name" value="AAA"/>
    <property type="match status" value="1"/>
</dbReference>
<comment type="caution">
    <text evidence="4">The sequence shown here is derived from an EMBL/GenBank/DDBJ whole genome shotgun (WGS) entry which is preliminary data.</text>
</comment>
<dbReference type="EMBL" id="CAJFCW020000004">
    <property type="protein sequence ID" value="CAG9112160.1"/>
    <property type="molecule type" value="Genomic_DNA"/>
</dbReference>
<feature type="compositionally biased region" description="Basic and acidic residues" evidence="2">
    <location>
        <begin position="29"/>
        <end position="43"/>
    </location>
</feature>
<dbReference type="GO" id="GO:0005524">
    <property type="term" value="F:ATP binding"/>
    <property type="evidence" value="ECO:0007669"/>
    <property type="project" value="InterPro"/>
</dbReference>
<dbReference type="InterPro" id="IPR003959">
    <property type="entry name" value="ATPase_AAA_core"/>
</dbReference>
<dbReference type="Gene3D" id="1.10.8.60">
    <property type="match status" value="1"/>
</dbReference>
<name>A0A811KTK7_9BILA</name>
<dbReference type="Proteomes" id="UP000614601">
    <property type="component" value="Unassembled WGS sequence"/>
</dbReference>
<reference evidence="4" key="1">
    <citation type="submission" date="2020-09" db="EMBL/GenBank/DDBJ databases">
        <authorList>
            <person name="Kikuchi T."/>
        </authorList>
    </citation>
    <scope>NUCLEOTIDE SEQUENCE</scope>
    <source>
        <strain evidence="4">SH1</strain>
    </source>
</reference>